<feature type="compositionally biased region" description="Acidic residues" evidence="1">
    <location>
        <begin position="108"/>
        <end position="119"/>
    </location>
</feature>
<reference evidence="2 3" key="1">
    <citation type="submission" date="2023-10" db="EMBL/GenBank/DDBJ databases">
        <title>Genome-Wide Identification Analysis in wild type Solanum Pinnatisectum Reveals Some Genes Defensing Phytophthora Infestans.</title>
        <authorList>
            <person name="Sun C."/>
        </authorList>
    </citation>
    <scope>NUCLEOTIDE SEQUENCE [LARGE SCALE GENOMIC DNA]</scope>
    <source>
        <strain evidence="2">LQN</strain>
        <tissue evidence="2">Leaf</tissue>
    </source>
</reference>
<evidence type="ECO:0000313" key="3">
    <source>
        <dbReference type="Proteomes" id="UP001311915"/>
    </source>
</evidence>
<dbReference type="EMBL" id="JAWPEI010000011">
    <property type="protein sequence ID" value="KAK4709730.1"/>
    <property type="molecule type" value="Genomic_DNA"/>
</dbReference>
<evidence type="ECO:0000256" key="1">
    <source>
        <dbReference type="SAM" id="MobiDB-lite"/>
    </source>
</evidence>
<sequence length="119" mass="13028">MIQITQSDVVTPLNTTIDALAARIAVYEHNQGATEEVMALKAAIAELQKYVDHMKSTDVSMVFGTVKIPDAPEMPQTTTGHGDRPEQIVDPESEAETDDEMHEATEGVADEDLTEMEQL</sequence>
<comment type="caution">
    <text evidence="2">The sequence shown here is derived from an EMBL/GenBank/DDBJ whole genome shotgun (WGS) entry which is preliminary data.</text>
</comment>
<dbReference type="Proteomes" id="UP001311915">
    <property type="component" value="Unassembled WGS sequence"/>
</dbReference>
<feature type="compositionally biased region" description="Acidic residues" evidence="1">
    <location>
        <begin position="89"/>
        <end position="101"/>
    </location>
</feature>
<evidence type="ECO:0008006" key="4">
    <source>
        <dbReference type="Google" id="ProtNLM"/>
    </source>
</evidence>
<protein>
    <recommendedName>
        <fullName evidence="4">Polyprotein protein</fullName>
    </recommendedName>
</protein>
<evidence type="ECO:0000313" key="2">
    <source>
        <dbReference type="EMBL" id="KAK4709730.1"/>
    </source>
</evidence>
<keyword evidence="3" id="KW-1185">Reference proteome</keyword>
<organism evidence="2 3">
    <name type="scientific">Solanum pinnatisectum</name>
    <name type="common">tansyleaf nightshade</name>
    <dbReference type="NCBI Taxonomy" id="50273"/>
    <lineage>
        <taxon>Eukaryota</taxon>
        <taxon>Viridiplantae</taxon>
        <taxon>Streptophyta</taxon>
        <taxon>Embryophyta</taxon>
        <taxon>Tracheophyta</taxon>
        <taxon>Spermatophyta</taxon>
        <taxon>Magnoliopsida</taxon>
        <taxon>eudicotyledons</taxon>
        <taxon>Gunneridae</taxon>
        <taxon>Pentapetalae</taxon>
        <taxon>asterids</taxon>
        <taxon>lamiids</taxon>
        <taxon>Solanales</taxon>
        <taxon>Solanaceae</taxon>
        <taxon>Solanoideae</taxon>
        <taxon>Solaneae</taxon>
        <taxon>Solanum</taxon>
    </lineage>
</organism>
<name>A0AAV9KB46_9SOLN</name>
<proteinExistence type="predicted"/>
<accession>A0AAV9KB46</accession>
<gene>
    <name evidence="2" type="ORF">R3W88_004243</name>
</gene>
<dbReference type="AlphaFoldDB" id="A0AAV9KB46"/>
<feature type="region of interest" description="Disordered" evidence="1">
    <location>
        <begin position="68"/>
        <end position="119"/>
    </location>
</feature>